<protein>
    <submittedName>
        <fullName evidence="2">Uncharacterized protein</fullName>
    </submittedName>
</protein>
<evidence type="ECO:0000313" key="2">
    <source>
        <dbReference type="EMBL" id="QNU66055.1"/>
    </source>
</evidence>
<dbReference type="Proteomes" id="UP000306409">
    <property type="component" value="Chromosome"/>
</dbReference>
<sequence>MYERAGKFKDNKNSVATNSITKNKHSVKQRFKFVNDSLGTKNQNLLQCQLPCSKCGSKEHKTSKCTMTKQQMDQHKAETKAFHEAKKRTLVEMPKVATTSAFSKKHLVPPGTTMGNASRLVASTRTWGGGGQAGTSTVVKMSAEDQHAEARFMMERLKMNESRIVNGKLVPNMGVNKQTRFVYATRSARVTSDEHGKRTIKEQRDKYAHPVLGLRGAQIHHLHGVEEE</sequence>
<dbReference type="RefSeq" id="WP_137696803.1">
    <property type="nucleotide sequence ID" value="NZ_CP061336.1"/>
</dbReference>
<evidence type="ECO:0000256" key="1">
    <source>
        <dbReference type="SAM" id="MobiDB-lite"/>
    </source>
</evidence>
<accession>A0A4U7JLE1</accession>
<reference evidence="2 3" key="1">
    <citation type="submission" date="2020-09" db="EMBL/GenBank/DDBJ databases">
        <title>Characterization and genome sequencing of Ruminiclostridium sp. nov. MA18.</title>
        <authorList>
            <person name="Rettenmaier R."/>
            <person name="Kowollik M.-L."/>
            <person name="Liebl W."/>
            <person name="Zverlov V."/>
        </authorList>
    </citation>
    <scope>NUCLEOTIDE SEQUENCE [LARGE SCALE GENOMIC DNA]</scope>
    <source>
        <strain evidence="2 3">MA18</strain>
    </source>
</reference>
<proteinExistence type="predicted"/>
<organism evidence="2 3">
    <name type="scientific">Ruminiclostridium herbifermentans</name>
    <dbReference type="NCBI Taxonomy" id="2488810"/>
    <lineage>
        <taxon>Bacteria</taxon>
        <taxon>Bacillati</taxon>
        <taxon>Bacillota</taxon>
        <taxon>Clostridia</taxon>
        <taxon>Eubacteriales</taxon>
        <taxon>Oscillospiraceae</taxon>
        <taxon>Ruminiclostridium</taxon>
    </lineage>
</organism>
<dbReference type="KEGG" id="rher:EHE19_014360"/>
<dbReference type="EMBL" id="CP061336">
    <property type="protein sequence ID" value="QNU66055.1"/>
    <property type="molecule type" value="Genomic_DNA"/>
</dbReference>
<gene>
    <name evidence="2" type="ORF">EHE19_014360</name>
</gene>
<feature type="region of interest" description="Disordered" evidence="1">
    <location>
        <begin position="1"/>
        <end position="21"/>
    </location>
</feature>
<evidence type="ECO:0000313" key="3">
    <source>
        <dbReference type="Proteomes" id="UP000306409"/>
    </source>
</evidence>
<feature type="compositionally biased region" description="Basic and acidic residues" evidence="1">
    <location>
        <begin position="1"/>
        <end position="12"/>
    </location>
</feature>
<dbReference type="AlphaFoldDB" id="A0A4U7JLE1"/>
<name>A0A4U7JLE1_9FIRM</name>
<keyword evidence="3" id="KW-1185">Reference proteome</keyword>